<dbReference type="Pfam" id="PF14252">
    <property type="entry name" value="DUF4347"/>
    <property type="match status" value="1"/>
</dbReference>
<dbReference type="EMBL" id="BSPC01000028">
    <property type="protein sequence ID" value="GLS20283.1"/>
    <property type="molecule type" value="Genomic_DNA"/>
</dbReference>
<sequence>MSISNVTGADPVQIVFIDSRVPDIQALIDGATPGEQVFVLDAASDGIQQIADILANDNLTNLASISIVGHGAPGEIELGSSWLDDTDLAGHATALSTIGAALAPGGDLALYACNTAAGATGQQFITDLSHYAGGVDVAAATHLVGSADHGGSWTLDASTGAIEATTPFTASTLADFQGELAGTVTSQIWFGADRDTLTGNQNPFGYVNSDGSGRAQVGESPSDGSGQTTFSDIALDTAAGLYFALNQGEAATQNVHLVVGHTSGGAPISSTLTLNPNDYVIQGITADPQNHFIYIGVWGDSLADSGIIKLSYDPATGVVNNGNAIVSGGVISPSYFISTTGAAFTNPKDLYLDVAAQKIYFAANDFKTDGSGPFGGGFADTNGIYVTDLTTHVTTLLTSQSQFPTTAAGSGLAISALTINTTTGTIYFATEDQSNGPGTTHSTIWEMPIGGGTAVQMALPTSLAFVSPGGLAYDADSNQLIVSDGGDTFHTPQVAPAIHVFSLNAAGTVFTGDTILAHGDESVSSNAITRAIALDELAHIGTFTGTSTQALQGGSSPLLLLGATPTGVTDSDSGGFLASASVTISNAQAGDLIGIGSNFSFNGTPQTVNFAGGTFSVSFDASSHILTIANASGTENTYAEYEALLAQVSFKDTGTDTSTGTHPTRTVTWQVNDGAVGNPVGPNNVTTTTVTIDRAPELTADTKAALAGGSAVTGNVIGNDLDRDGDTLSVSGFTDGTAGTVGTLFHGTYGDLTLNSNGTYTYSAGATGGQQTAINNAAAGSHPTEVVTYTVSDGHGGTSSSSLTITVDRTPSTTDDTDTALNGGIAATGNVLTNDTDKDGDTLTVTGFTDGTAGTVGTVFHGTYGDITLNANGTYTYTAGATAGQQTALDNAPAGSHPTEVVTYTASDGNGGTSTSALTVTIDRAPVTVTDTNNAISGGVAATGNVLTNDTDKDGDTLTVNGFTDGTAGTVGTLFHGTYGDITLNANGTYTYAAGATVAQQTALAGASGQASEVIDYTTSDGRGGTAGSTLTIDVTGAPTITSIATSGPGIDAGGNGDLNAGHVVTLTVDMSTAVTVDTTGGIPTLTLNDGGTATYAGGSGSAALTFTYTVAAGENIGDLAVNAVELHGGTIRDTNSRDADFTGTIPAPAGTLQIDTTVPTASSVTTSGPGITAGSGDLNAGHVVTFTVNTSEAVLVDTSGGIPSLTLSNGEIATYTGGSGSAALTFSYTVVAGHDTADLAVSTVNLNSGTVKDAAGNNADLGAAVTNPTGTLQIDTTAPTVSSVTTSGLDITAGSGDLNAGHIVTFTVNTSEAVLVDTSGGIPSLTLSNGEIATYAGGSGSAALTFNYTVVAGHDTADLAVSTVNLNSGTVKDAAGNNADLGAAVTNPTGTLQIDTTVPTVTVSSDHTALTAGDTAAVTFTFSEAVAGFTLGDVVASGGSLSNLVPHGVDGSGHDIYTATFTPGATNIENGTVQVTGSYTDGANNAGAASNIVTFTGDTLAPLLSTATANPPSGVEAFGQTVQFTLTFTEAVKFVGGTPTLTLNDGGTATYDSAATATLNDPTKLVFDYTVGAGDSSTPALAITGVTHGSITDLAGNPATNVTATFPGISVEGSLITANPDSNSVFAGHTLTVNAAHGVLANDTDTNPADHLVVSTVNGSAAGVDHAIAGTYGSLTLHADGSYSYTANASSNGYVVDSFTYTPSNGHSPTSPTTLTISVVGGNYAYVQVPSGGSATTGYGNTILDGSAGHATLTASATFNAHEILIGGPGDVLNAANTGQDVFVFAGNFGHNTINNFHTKLDTIQLQQSQFGTIANVLTDLHQAGADSVLTLDSDHVVTITNMQVASLTASNFHLV</sequence>
<comment type="caution">
    <text evidence="5">The sequence shown here is derived from an EMBL/GenBank/DDBJ whole genome shotgun (WGS) entry which is preliminary data.</text>
</comment>
<dbReference type="Pfam" id="PF17803">
    <property type="entry name" value="Cadherin_4"/>
    <property type="match status" value="3"/>
</dbReference>
<feature type="domain" description="RapA2 cadherin-like" evidence="3">
    <location>
        <begin position="803"/>
        <end position="877"/>
    </location>
</feature>
<dbReference type="InterPro" id="IPR010221">
    <property type="entry name" value="VCBS_dom"/>
</dbReference>
<dbReference type="InterPro" id="IPR044048">
    <property type="entry name" value="Big_12"/>
</dbReference>
<evidence type="ECO:0000259" key="3">
    <source>
        <dbReference type="Pfam" id="PF17803"/>
    </source>
</evidence>
<gene>
    <name evidence="5" type="ORF">GCM10007874_33000</name>
</gene>
<dbReference type="Pfam" id="PF19078">
    <property type="entry name" value="Big_12"/>
    <property type="match status" value="1"/>
</dbReference>
<dbReference type="PANTHER" id="PTHR34720">
    <property type="entry name" value="MICROCYSTIN DEPENDENT PROTEIN"/>
    <property type="match status" value="1"/>
</dbReference>
<dbReference type="InterPro" id="IPR025592">
    <property type="entry name" value="DUF4347"/>
</dbReference>
<dbReference type="SUPFAM" id="SSF63825">
    <property type="entry name" value="YWTD domain"/>
    <property type="match status" value="1"/>
</dbReference>
<feature type="domain" description="RapA2 cadherin-like" evidence="3">
    <location>
        <begin position="686"/>
        <end position="762"/>
    </location>
</feature>
<dbReference type="NCBIfam" id="TIGR01965">
    <property type="entry name" value="VCBS_repeat"/>
    <property type="match status" value="4"/>
</dbReference>
<evidence type="ECO:0000259" key="4">
    <source>
        <dbReference type="Pfam" id="PF19078"/>
    </source>
</evidence>
<feature type="domain" description="Bacterial Ig-like" evidence="4">
    <location>
        <begin position="1396"/>
        <end position="1495"/>
    </location>
</feature>
<dbReference type="Proteomes" id="UP001156882">
    <property type="component" value="Unassembled WGS sequence"/>
</dbReference>
<organism evidence="5 6">
    <name type="scientific">Labrys miyagiensis</name>
    <dbReference type="NCBI Taxonomy" id="346912"/>
    <lineage>
        <taxon>Bacteria</taxon>
        <taxon>Pseudomonadati</taxon>
        <taxon>Pseudomonadota</taxon>
        <taxon>Alphaproteobacteria</taxon>
        <taxon>Hyphomicrobiales</taxon>
        <taxon>Xanthobacteraceae</taxon>
        <taxon>Labrys</taxon>
    </lineage>
</organism>
<dbReference type="Pfam" id="PF17963">
    <property type="entry name" value="Big_9"/>
    <property type="match status" value="1"/>
</dbReference>
<keyword evidence="6" id="KW-1185">Reference proteome</keyword>
<name>A0ABQ6CIZ0_9HYPH</name>
<feature type="domain" description="RapA2 cadherin-like" evidence="3">
    <location>
        <begin position="917"/>
        <end position="992"/>
    </location>
</feature>
<feature type="domain" description="DUF4347" evidence="2">
    <location>
        <begin position="14"/>
        <end position="179"/>
    </location>
</feature>
<proteinExistence type="predicted"/>
<dbReference type="PANTHER" id="PTHR34720:SF9">
    <property type="entry name" value="BLR4714 PROTEIN"/>
    <property type="match status" value="1"/>
</dbReference>
<evidence type="ECO:0000313" key="6">
    <source>
        <dbReference type="Proteomes" id="UP001156882"/>
    </source>
</evidence>
<dbReference type="InterPro" id="IPR040853">
    <property type="entry name" value="RapA2_cadherin-like"/>
</dbReference>
<evidence type="ECO:0000256" key="1">
    <source>
        <dbReference type="SAM" id="MobiDB-lite"/>
    </source>
</evidence>
<feature type="region of interest" description="Disordered" evidence="1">
    <location>
        <begin position="208"/>
        <end position="229"/>
    </location>
</feature>
<dbReference type="RefSeq" id="WP_284313379.1">
    <property type="nucleotide sequence ID" value="NZ_BSPC01000028.1"/>
</dbReference>
<evidence type="ECO:0000313" key="5">
    <source>
        <dbReference type="EMBL" id="GLS20283.1"/>
    </source>
</evidence>
<evidence type="ECO:0000259" key="2">
    <source>
        <dbReference type="Pfam" id="PF14252"/>
    </source>
</evidence>
<accession>A0ABQ6CIZ0</accession>
<evidence type="ECO:0008006" key="7">
    <source>
        <dbReference type="Google" id="ProtNLM"/>
    </source>
</evidence>
<reference evidence="6" key="1">
    <citation type="journal article" date="2019" name="Int. J. Syst. Evol. Microbiol.">
        <title>The Global Catalogue of Microorganisms (GCM) 10K type strain sequencing project: providing services to taxonomists for standard genome sequencing and annotation.</title>
        <authorList>
            <consortium name="The Broad Institute Genomics Platform"/>
            <consortium name="The Broad Institute Genome Sequencing Center for Infectious Disease"/>
            <person name="Wu L."/>
            <person name="Ma J."/>
        </authorList>
    </citation>
    <scope>NUCLEOTIDE SEQUENCE [LARGE SCALE GENOMIC DNA]</scope>
    <source>
        <strain evidence="6">NBRC 101365</strain>
    </source>
</reference>
<protein>
    <recommendedName>
        <fullName evidence="7">DUF4347 domain-containing protein</fullName>
    </recommendedName>
</protein>